<feature type="signal peptide" evidence="1">
    <location>
        <begin position="1"/>
        <end position="35"/>
    </location>
</feature>
<evidence type="ECO:0000313" key="3">
    <source>
        <dbReference type="Proteomes" id="UP000198211"/>
    </source>
</evidence>
<reference evidence="3" key="1">
    <citation type="submission" date="2017-03" db="EMBL/GenBank/DDBJ databases">
        <title>Phytopthora megakarya and P. palmivora, two closely related causual agents of cacao black pod achieved similar genome size and gene model numbers by different mechanisms.</title>
        <authorList>
            <person name="Ali S."/>
            <person name="Shao J."/>
            <person name="Larry D.J."/>
            <person name="Kronmiller B."/>
            <person name="Shen D."/>
            <person name="Strem M.D."/>
            <person name="Melnick R.L."/>
            <person name="Guiltinan M.J."/>
            <person name="Tyler B.M."/>
            <person name="Meinhardt L.W."/>
            <person name="Bailey B.A."/>
        </authorList>
    </citation>
    <scope>NUCLEOTIDE SEQUENCE [LARGE SCALE GENOMIC DNA]</scope>
    <source>
        <strain evidence="3">zdho120</strain>
    </source>
</reference>
<organism evidence="2 3">
    <name type="scientific">Phytophthora megakarya</name>
    <dbReference type="NCBI Taxonomy" id="4795"/>
    <lineage>
        <taxon>Eukaryota</taxon>
        <taxon>Sar</taxon>
        <taxon>Stramenopiles</taxon>
        <taxon>Oomycota</taxon>
        <taxon>Peronosporomycetes</taxon>
        <taxon>Peronosporales</taxon>
        <taxon>Peronosporaceae</taxon>
        <taxon>Phytophthora</taxon>
    </lineage>
</organism>
<dbReference type="AlphaFoldDB" id="A0A225UYZ1"/>
<keyword evidence="3" id="KW-1185">Reference proteome</keyword>
<dbReference type="Proteomes" id="UP000198211">
    <property type="component" value="Unassembled WGS sequence"/>
</dbReference>
<proteinExistence type="predicted"/>
<dbReference type="OrthoDB" id="102522at2759"/>
<evidence type="ECO:0000256" key="1">
    <source>
        <dbReference type="SAM" id="SignalP"/>
    </source>
</evidence>
<name>A0A225UYZ1_9STRA</name>
<comment type="caution">
    <text evidence="2">The sequence shown here is derived from an EMBL/GenBank/DDBJ whole genome shotgun (WGS) entry which is preliminary data.</text>
</comment>
<accession>A0A225UYZ1</accession>
<evidence type="ECO:0000313" key="2">
    <source>
        <dbReference type="EMBL" id="OWY98143.1"/>
    </source>
</evidence>
<sequence length="92" mass="10112">MAFTPSFAQTGDALLGQLARVVVLVLALLAPTTVAKSICWDYNDEEMGPLVPVSKKPYNLSTTQLTCTALQEWSSESDADRFNWSARRAEFA</sequence>
<gene>
    <name evidence="2" type="ORF">PHMEG_00031161</name>
</gene>
<protein>
    <submittedName>
        <fullName evidence="2">Uncharacterized protein</fullName>
    </submittedName>
</protein>
<keyword evidence="1" id="KW-0732">Signal</keyword>
<dbReference type="EMBL" id="NBNE01009700">
    <property type="protein sequence ID" value="OWY98143.1"/>
    <property type="molecule type" value="Genomic_DNA"/>
</dbReference>
<feature type="chain" id="PRO_5012917490" evidence="1">
    <location>
        <begin position="36"/>
        <end position="92"/>
    </location>
</feature>